<dbReference type="CDD" id="cd01029">
    <property type="entry name" value="TOPRIM_primases"/>
    <property type="match status" value="1"/>
</dbReference>
<accession>A0A8S5MWF0</accession>
<dbReference type="Gene3D" id="3.90.580.10">
    <property type="entry name" value="Zinc finger, CHC2-type domain"/>
    <property type="match status" value="1"/>
</dbReference>
<dbReference type="InterPro" id="IPR036977">
    <property type="entry name" value="DNA_primase_Znf_CHC2"/>
</dbReference>
<dbReference type="GO" id="GO:0003677">
    <property type="term" value="F:DNA binding"/>
    <property type="evidence" value="ECO:0007669"/>
    <property type="project" value="InterPro"/>
</dbReference>
<dbReference type="SUPFAM" id="SSF56731">
    <property type="entry name" value="DNA primase core"/>
    <property type="match status" value="1"/>
</dbReference>
<protein>
    <submittedName>
        <fullName evidence="1">DNA directed DNA polymerase</fullName>
    </submittedName>
</protein>
<dbReference type="Gene3D" id="3.40.1360.10">
    <property type="match status" value="1"/>
</dbReference>
<dbReference type="GO" id="GO:0006260">
    <property type="term" value="P:DNA replication"/>
    <property type="evidence" value="ECO:0007669"/>
    <property type="project" value="InterPro"/>
</dbReference>
<organism evidence="1">
    <name type="scientific">Siphoviridae sp. ctsBB38</name>
    <dbReference type="NCBI Taxonomy" id="2826482"/>
    <lineage>
        <taxon>Viruses</taxon>
        <taxon>Duplodnaviria</taxon>
        <taxon>Heunggongvirae</taxon>
        <taxon>Uroviricota</taxon>
        <taxon>Caudoviricetes</taxon>
    </lineage>
</organism>
<name>A0A8S5MWF0_9CAUD</name>
<sequence>MINVNGMELDTTYQQLLIDLKGSLMCNGIFLLNDIKPTGDNIMITCPVHKDGHEHKPSCGVSIVPKYQGTKIIEPGTVHCFTCGYTATLSSFISNCFGYKDGGLFGNKWIKAQYNTGLTVKTRKVELNLSRGTITRGELPNVPEEVLQGYRFTVGYMYNRGLTDDIIEQFDIGYDRKDDCITIPVPNLRGEVKWLQRRSIIGKKYYIPSGINKTDYLLGASEVLKLKLYKQPVYIVESPFNMLTLWKLGLPAICIFGTGGGNQYSMLNKLPIRHYIIALDPDEAGKKGSKKLLHNLGNTKLLSKVNYLDSRDINELDEEFTKLKISPINL</sequence>
<dbReference type="InterPro" id="IPR034154">
    <property type="entry name" value="TOPRIM_DnaG/twinkle"/>
</dbReference>
<dbReference type="GO" id="GO:0008270">
    <property type="term" value="F:zinc ion binding"/>
    <property type="evidence" value="ECO:0007669"/>
    <property type="project" value="InterPro"/>
</dbReference>
<dbReference type="EMBL" id="BK014999">
    <property type="protein sequence ID" value="DAD86418.1"/>
    <property type="molecule type" value="Genomic_DNA"/>
</dbReference>
<evidence type="ECO:0000313" key="1">
    <source>
        <dbReference type="EMBL" id="DAD86418.1"/>
    </source>
</evidence>
<dbReference type="Pfam" id="PF13155">
    <property type="entry name" value="Toprim_2"/>
    <property type="match status" value="1"/>
</dbReference>
<proteinExistence type="predicted"/>
<reference evidence="1" key="1">
    <citation type="journal article" date="2021" name="Proc. Natl. Acad. Sci. U.S.A.">
        <title>A Catalog of Tens of Thousands of Viruses from Human Metagenomes Reveals Hidden Associations with Chronic Diseases.</title>
        <authorList>
            <person name="Tisza M.J."/>
            <person name="Buck C.B."/>
        </authorList>
    </citation>
    <scope>NUCLEOTIDE SEQUENCE</scope>
    <source>
        <strain evidence="1">CtsBB38</strain>
    </source>
</reference>